<dbReference type="EMBL" id="LN899822">
    <property type="protein sequence ID" value="CUV63167.1"/>
    <property type="molecule type" value="Genomic_DNA"/>
</dbReference>
<dbReference type="InterPro" id="IPR040079">
    <property type="entry name" value="Glutathione_S-Trfase"/>
</dbReference>
<evidence type="ECO:0000313" key="8">
    <source>
        <dbReference type="EMBL" id="CUV44408.1"/>
    </source>
</evidence>
<dbReference type="SFLD" id="SFLDS00019">
    <property type="entry name" value="Glutathione_Transferase_(cytos"/>
    <property type="match status" value="1"/>
</dbReference>
<dbReference type="SUPFAM" id="SSF52833">
    <property type="entry name" value="Thioredoxin-like"/>
    <property type="match status" value="1"/>
</dbReference>
<evidence type="ECO:0000313" key="3">
    <source>
        <dbReference type="EMBL" id="AYA46261.1"/>
    </source>
</evidence>
<gene>
    <name evidence="11" type="ORF">LH706_07895</name>
    <name evidence="10" type="ORF">RD1301_v1_3170020</name>
    <name evidence="3" type="ORF">RSP824_07020</name>
    <name evidence="4" type="ORF">RUN1744_v1_350007</name>
    <name evidence="5" type="ORF">RUN1985_v1_290162</name>
    <name evidence="9" type="ORF">RUN215_v1_1000015</name>
    <name evidence="6" type="ORF">TD1301_v1_2740002</name>
    <name evidence="7" type="ORF">TF3108_v1_330007</name>
    <name evidence="8" type="ORF">TO10_v1_150147</name>
</gene>
<proteinExistence type="predicted"/>
<dbReference type="PATRIC" id="fig|305.107.peg.5039"/>
<dbReference type="CDD" id="cd10424">
    <property type="entry name" value="GST_C_9"/>
    <property type="match status" value="1"/>
</dbReference>
<accession>A0A0K1ZJV6</accession>
<dbReference type="AlphaFoldDB" id="A0A0K1ZJV6"/>
<reference evidence="3" key="2">
    <citation type="submission" date="2018-01" db="EMBL/GenBank/DDBJ databases">
        <title>Ralstonia pseudosolanacearum P824 infects blueberry.</title>
        <authorList>
            <person name="Bocsanczy A.M."/>
            <person name="Norman D.J."/>
        </authorList>
    </citation>
    <scope>NUCLEOTIDE SEQUENCE</scope>
    <source>
        <strain evidence="3">P824</strain>
    </source>
</reference>
<reference evidence="12" key="3">
    <citation type="submission" date="2018-01" db="EMBL/GenBank/DDBJ databases">
        <title>Raltonia solanacearum P824 infects blueberry.</title>
        <authorList>
            <person name="Bocsanczy A.M."/>
            <person name="Norman D.J."/>
        </authorList>
    </citation>
    <scope>NUCLEOTIDE SEQUENCE [LARGE SCALE GENOMIC DNA]</scope>
    <source>
        <strain evidence="12">P824</strain>
    </source>
</reference>
<evidence type="ECO:0000259" key="1">
    <source>
        <dbReference type="PROSITE" id="PS50404"/>
    </source>
</evidence>
<dbReference type="PANTHER" id="PTHR43968">
    <property type="match status" value="1"/>
</dbReference>
<dbReference type="SUPFAM" id="SSF47616">
    <property type="entry name" value="GST C-terminal domain-like"/>
    <property type="match status" value="1"/>
</dbReference>
<dbReference type="GO" id="GO:0005737">
    <property type="term" value="C:cytoplasm"/>
    <property type="evidence" value="ECO:0007669"/>
    <property type="project" value="TreeGrafter"/>
</dbReference>
<evidence type="ECO:0000313" key="10">
    <source>
        <dbReference type="EMBL" id="CUV63167.1"/>
    </source>
</evidence>
<dbReference type="EMBL" id="LN899820">
    <property type="protein sequence ID" value="CUV56864.1"/>
    <property type="molecule type" value="Genomic_DNA"/>
</dbReference>
<evidence type="ECO:0000313" key="7">
    <source>
        <dbReference type="EMBL" id="CUV39761.1"/>
    </source>
</evidence>
<name>A0A0K1ZJV6_RALSL</name>
<dbReference type="Gene3D" id="3.40.30.10">
    <property type="entry name" value="Glutaredoxin"/>
    <property type="match status" value="1"/>
</dbReference>
<dbReference type="InterPro" id="IPR010987">
    <property type="entry name" value="Glutathione-S-Trfase_C-like"/>
</dbReference>
<dbReference type="CDD" id="cd00570">
    <property type="entry name" value="GST_N_family"/>
    <property type="match status" value="1"/>
</dbReference>
<dbReference type="InterPro" id="IPR036249">
    <property type="entry name" value="Thioredoxin-like_sf"/>
</dbReference>
<reference evidence="11" key="4">
    <citation type="submission" date="2021-10" db="EMBL/GenBank/DDBJ databases">
        <title>Complete genome sequences of five Ralstonia solancearum strains isolated from sunflower.</title>
        <authorList>
            <person name="She X."/>
            <person name="He Z."/>
        </authorList>
    </citation>
    <scope>NUCLEOTIDE SEQUENCE</scope>
    <source>
        <strain evidence="11">RS638</strain>
    </source>
</reference>
<evidence type="ECO:0000259" key="2">
    <source>
        <dbReference type="PROSITE" id="PS50405"/>
    </source>
</evidence>
<sequence length="218" mass="24592">MLKLYGFAASNYYNKVKLALMEKGIPFEEALRWPDQTDGDLSPLHKVPYMVGEDGGMCESQVIVDYLEARYPQPPLMPADPFQAAKVREIITFLELHLELVARQLYPEAFFGGKISDNFKARVREQLQKNIPATARLLKFAPYVAGDTFTIADCAAIVHFPLISSATKIIYGEDLLAPIEGLKPYLARMGEMPNVQRVNAERKVNTEQMLAYYAGKRQ</sequence>
<evidence type="ECO:0000313" key="11">
    <source>
        <dbReference type="EMBL" id="UZF16345.1"/>
    </source>
</evidence>
<feature type="domain" description="GST C-terminal" evidence="2">
    <location>
        <begin position="80"/>
        <end position="213"/>
    </location>
</feature>
<dbReference type="PROSITE" id="PS50404">
    <property type="entry name" value="GST_NTER"/>
    <property type="match status" value="1"/>
</dbReference>
<dbReference type="GO" id="GO:0004364">
    <property type="term" value="F:glutathione transferase activity"/>
    <property type="evidence" value="ECO:0007669"/>
    <property type="project" value="UniProtKB-EC"/>
</dbReference>
<dbReference type="PANTHER" id="PTHR43968:SF6">
    <property type="entry name" value="GLUTATHIONE S-TRANSFERASE OMEGA"/>
    <property type="match status" value="1"/>
</dbReference>
<keyword evidence="5" id="KW-0808">Transferase</keyword>
<dbReference type="EMBL" id="LN899824">
    <property type="protein sequence ID" value="CUV29012.1"/>
    <property type="molecule type" value="Genomic_DNA"/>
</dbReference>
<organism evidence="5">
    <name type="scientific">Ralstonia solanacearum</name>
    <name type="common">Pseudomonas solanacearum</name>
    <dbReference type="NCBI Taxonomy" id="305"/>
    <lineage>
        <taxon>Bacteria</taxon>
        <taxon>Pseudomonadati</taxon>
        <taxon>Pseudomonadota</taxon>
        <taxon>Betaproteobacteria</taxon>
        <taxon>Burkholderiales</taxon>
        <taxon>Burkholderiaceae</taxon>
        <taxon>Ralstonia</taxon>
        <taxon>Ralstonia solanacearum species complex</taxon>
    </lineage>
</organism>
<evidence type="ECO:0000313" key="9">
    <source>
        <dbReference type="EMBL" id="CUV56864.1"/>
    </source>
</evidence>
<evidence type="ECO:0000313" key="4">
    <source>
        <dbReference type="EMBL" id="CUV23100.1"/>
    </source>
</evidence>
<dbReference type="EMBL" id="CP025741">
    <property type="protein sequence ID" value="AYA46261.1"/>
    <property type="molecule type" value="Genomic_DNA"/>
</dbReference>
<evidence type="ECO:0000313" key="12">
    <source>
        <dbReference type="Proteomes" id="UP000262427"/>
    </source>
</evidence>
<dbReference type="Gene3D" id="1.20.1050.10">
    <property type="match status" value="1"/>
</dbReference>
<dbReference type="SFLD" id="SFLDG00358">
    <property type="entry name" value="Main_(cytGST)"/>
    <property type="match status" value="1"/>
</dbReference>
<evidence type="ECO:0000313" key="6">
    <source>
        <dbReference type="EMBL" id="CUV37072.1"/>
    </source>
</evidence>
<dbReference type="EMBL" id="LN899823">
    <property type="protein sequence ID" value="CUV23100.1"/>
    <property type="molecule type" value="Genomic_DNA"/>
</dbReference>
<dbReference type="EMBL" id="LN899827">
    <property type="protein sequence ID" value="CUV44408.1"/>
    <property type="molecule type" value="Genomic_DNA"/>
</dbReference>
<dbReference type="Pfam" id="PF13417">
    <property type="entry name" value="GST_N_3"/>
    <property type="match status" value="1"/>
</dbReference>
<protein>
    <submittedName>
        <fullName evidence="5">Glutathione S-transferase</fullName>
        <ecNumber evidence="5">2.5.1.18</ecNumber>
    </submittedName>
    <submittedName>
        <fullName evidence="3">Stringent starvation protein A</fullName>
    </submittedName>
</protein>
<dbReference type="EMBL" id="LN899825">
    <property type="protein sequence ID" value="CUV37072.1"/>
    <property type="molecule type" value="Genomic_DNA"/>
</dbReference>
<dbReference type="EMBL" id="CP085043">
    <property type="protein sequence ID" value="UZF16345.1"/>
    <property type="molecule type" value="Genomic_DNA"/>
</dbReference>
<dbReference type="EMBL" id="LN899826">
    <property type="protein sequence ID" value="CUV39761.1"/>
    <property type="molecule type" value="Genomic_DNA"/>
</dbReference>
<feature type="domain" description="GST N-terminal" evidence="1">
    <location>
        <begin position="1"/>
        <end position="75"/>
    </location>
</feature>
<reference evidence="5" key="1">
    <citation type="submission" date="2015-10" db="EMBL/GenBank/DDBJ databases">
        <authorList>
            <person name="Gilbert D.G."/>
        </authorList>
    </citation>
    <scope>NUCLEOTIDE SEQUENCE</scope>
    <source>
        <strain evidence="5">Phyl III-seqv23</strain>
    </source>
</reference>
<dbReference type="InterPro" id="IPR004045">
    <property type="entry name" value="Glutathione_S-Trfase_N"/>
</dbReference>
<dbReference type="InterPro" id="IPR036282">
    <property type="entry name" value="Glutathione-S-Trfase_C_sf"/>
</dbReference>
<dbReference type="InterPro" id="IPR050983">
    <property type="entry name" value="GST_Omega/HSP26"/>
</dbReference>
<dbReference type="EC" id="2.5.1.18" evidence="5"/>
<dbReference type="PROSITE" id="PS50405">
    <property type="entry name" value="GST_CTER"/>
    <property type="match status" value="1"/>
</dbReference>
<dbReference type="Proteomes" id="UP000262427">
    <property type="component" value="Chromosome CM"/>
</dbReference>
<evidence type="ECO:0000313" key="5">
    <source>
        <dbReference type="EMBL" id="CUV29012.1"/>
    </source>
</evidence>